<keyword evidence="2" id="KW-1185">Reference proteome</keyword>
<evidence type="ECO:0000313" key="1">
    <source>
        <dbReference type="EMBL" id="QEA12882.1"/>
    </source>
</evidence>
<protein>
    <submittedName>
        <fullName evidence="1">DUF3293 domain-containing protein</fullName>
    </submittedName>
</protein>
<dbReference type="AlphaFoldDB" id="A0A5B8RVZ7"/>
<organism evidence="1 2">
    <name type="scientific">Comamonas flocculans</name>
    <dbReference type="NCBI Taxonomy" id="2597701"/>
    <lineage>
        <taxon>Bacteria</taxon>
        <taxon>Pseudomonadati</taxon>
        <taxon>Pseudomonadota</taxon>
        <taxon>Betaproteobacteria</taxon>
        <taxon>Burkholderiales</taxon>
        <taxon>Comamonadaceae</taxon>
        <taxon>Comamonas</taxon>
    </lineage>
</organism>
<proteinExistence type="predicted"/>
<dbReference type="EMBL" id="CP042344">
    <property type="protein sequence ID" value="QEA12882.1"/>
    <property type="molecule type" value="Genomic_DNA"/>
</dbReference>
<accession>A0A5B8RVZ7</accession>
<sequence>MTAISPELRTAYLETEYRVGGDAPFVLRIGQASAQLRALHLRRRVRCSSFITAANPGSQLQDAATNAERQQALGTQLRRMGYAPLPGMGQHPSNGWPAEASWLVPGLGLGCVRQLAGQWGQTALIFSAEDATPRLVFTACG</sequence>
<reference evidence="1 2" key="1">
    <citation type="submission" date="2019-07" db="EMBL/GenBank/DDBJ databases">
        <title>Complete genome sequence of Comamonas sp. NLF 7-7 isolated from livestock.</title>
        <authorList>
            <person name="Kim D.H."/>
            <person name="Kim J.G."/>
        </authorList>
    </citation>
    <scope>NUCLEOTIDE SEQUENCE [LARGE SCALE GENOMIC DNA]</scope>
    <source>
        <strain evidence="1 2">NLF 7-7</strain>
    </source>
</reference>
<dbReference type="Proteomes" id="UP000321199">
    <property type="component" value="Chromosome"/>
</dbReference>
<dbReference type="Pfam" id="PF11697">
    <property type="entry name" value="DUF3293"/>
    <property type="match status" value="1"/>
</dbReference>
<dbReference type="InterPro" id="IPR021710">
    <property type="entry name" value="DUF3293"/>
</dbReference>
<dbReference type="OrthoDB" id="8548211at2"/>
<dbReference type="RefSeq" id="WP_146912475.1">
    <property type="nucleotide sequence ID" value="NZ_CP042344.1"/>
</dbReference>
<dbReference type="KEGG" id="cof:FOZ74_07495"/>
<gene>
    <name evidence="1" type="ORF">FOZ74_07495</name>
</gene>
<evidence type="ECO:0000313" key="2">
    <source>
        <dbReference type="Proteomes" id="UP000321199"/>
    </source>
</evidence>
<name>A0A5B8RVZ7_9BURK</name>